<sequence>MTDDGNRRTIAACEQCGALYAALELEEDKFRPIGRRDGCQCGSTEFTPVDGSLSDLAVEEEADD</sequence>
<organism evidence="1 2">
    <name type="scientific">Natrinema salifodinae</name>
    <dbReference type="NCBI Taxonomy" id="1202768"/>
    <lineage>
        <taxon>Archaea</taxon>
        <taxon>Methanobacteriati</taxon>
        <taxon>Methanobacteriota</taxon>
        <taxon>Stenosarchaea group</taxon>
        <taxon>Halobacteria</taxon>
        <taxon>Halobacteriales</taxon>
        <taxon>Natrialbaceae</taxon>
        <taxon>Natrinema</taxon>
    </lineage>
</organism>
<evidence type="ECO:0000313" key="2">
    <source>
        <dbReference type="Proteomes" id="UP000183275"/>
    </source>
</evidence>
<gene>
    <name evidence="1" type="ORF">SAMN05216285_2407</name>
</gene>
<reference evidence="2" key="1">
    <citation type="submission" date="2016-10" db="EMBL/GenBank/DDBJ databases">
        <authorList>
            <person name="Varghese N."/>
        </authorList>
    </citation>
    <scope>NUCLEOTIDE SEQUENCE [LARGE SCALE GENOMIC DNA]</scope>
    <source>
        <strain evidence="2">CGMCC 1.12284</strain>
    </source>
</reference>
<dbReference type="AlphaFoldDB" id="A0A1I0PCE3"/>
<dbReference type="EMBL" id="FOIS01000003">
    <property type="protein sequence ID" value="SEW11940.1"/>
    <property type="molecule type" value="Genomic_DNA"/>
</dbReference>
<proteinExistence type="predicted"/>
<evidence type="ECO:0000313" key="1">
    <source>
        <dbReference type="EMBL" id="SEW11940.1"/>
    </source>
</evidence>
<name>A0A1I0PCE3_9EURY</name>
<accession>A0A1I0PCE3</accession>
<dbReference type="eggNOG" id="arCOG10930">
    <property type="taxonomic scope" value="Archaea"/>
</dbReference>
<dbReference type="Proteomes" id="UP000183275">
    <property type="component" value="Unassembled WGS sequence"/>
</dbReference>
<protein>
    <submittedName>
        <fullName evidence="1">Uncharacterized protein</fullName>
    </submittedName>
</protein>
<dbReference type="RefSeq" id="WP_049988834.1">
    <property type="nucleotide sequence ID" value="NZ_FOIS01000003.1"/>
</dbReference>
<dbReference type="OrthoDB" id="179495at2157"/>
<keyword evidence="2" id="KW-1185">Reference proteome</keyword>